<dbReference type="GO" id="GO:0060271">
    <property type="term" value="P:cilium assembly"/>
    <property type="evidence" value="ECO:0000318"/>
    <property type="project" value="GO_Central"/>
</dbReference>
<feature type="transmembrane region" description="Helical" evidence="12">
    <location>
        <begin position="347"/>
        <end position="368"/>
    </location>
</feature>
<evidence type="ECO:0000256" key="8">
    <source>
        <dbReference type="ARBA" id="ARBA00023136"/>
    </source>
</evidence>
<sequence>MDEIPRRAPRALPPLPSQEAGDELPLSRPKKKRSKAANGVENPDESTAQPESRRQSESREPLSPDPQDVPPTRKRKKKKVQTPDSETSFMQHSASDPSEQKDLADGEGAEQADGEEVARKPRKKTKKSRTADLQYTNELGVEEDDIITDVQHPIPQHSLFSAPLGNSQPVGKVFVERNRRFQAAERSELNKPAEQVDDYMEVKPLWTTKDVAMRVHRGFRVIGLFSHGFLAGYAVWNIIVVYVLAGNDLAALPNLLQQYKTLAYPSQSLLYLLLALSTVSAFDRVNLVKASVALRGFLTLDPAAVASFLYFVALILSLSQQMTSDRINLYSPNNETLWPAGTEHQILQPWVVVNLVVALLVGLAWVFLSTRPLTDYTEESLFGMELEEYPKTEEKNEIQA</sequence>
<feature type="transmembrane region" description="Helical" evidence="12">
    <location>
        <begin position="221"/>
        <end position="244"/>
    </location>
</feature>
<dbReference type="eggNOG" id="ENOG502QTW0">
    <property type="taxonomic scope" value="Eukaryota"/>
</dbReference>
<name>W5MW63_LEPOC</name>
<evidence type="ECO:0000256" key="6">
    <source>
        <dbReference type="ARBA" id="ARBA00022989"/>
    </source>
</evidence>
<evidence type="ECO:0000256" key="12">
    <source>
        <dbReference type="SAM" id="Phobius"/>
    </source>
</evidence>
<feature type="compositionally biased region" description="Acidic residues" evidence="11">
    <location>
        <begin position="105"/>
        <end position="115"/>
    </location>
</feature>
<comment type="similarity">
    <text evidence="3">Belongs to the TMEM237 family.</text>
</comment>
<feature type="compositionally biased region" description="Basic and acidic residues" evidence="11">
    <location>
        <begin position="51"/>
        <end position="62"/>
    </location>
</feature>
<evidence type="ECO:0000256" key="2">
    <source>
        <dbReference type="ARBA" id="ARBA00004141"/>
    </source>
</evidence>
<keyword evidence="6 12" id="KW-1133">Transmembrane helix</keyword>
<dbReference type="CTD" id="447898"/>
<dbReference type="Proteomes" id="UP000018468">
    <property type="component" value="Linkage group LG12"/>
</dbReference>
<evidence type="ECO:0000256" key="5">
    <source>
        <dbReference type="ARBA" id="ARBA00022794"/>
    </source>
</evidence>
<dbReference type="OMA" id="CAVWNVV"/>
<feature type="compositionally biased region" description="Polar residues" evidence="11">
    <location>
        <begin position="82"/>
        <end position="97"/>
    </location>
</feature>
<keyword evidence="7" id="KW-0969">Cilium</keyword>
<dbReference type="OrthoDB" id="550113at2759"/>
<keyword evidence="4 12" id="KW-0812">Transmembrane</keyword>
<evidence type="ECO:0000256" key="7">
    <source>
        <dbReference type="ARBA" id="ARBA00023069"/>
    </source>
</evidence>
<dbReference type="InterPro" id="IPR029409">
    <property type="entry name" value="TMEM237"/>
</dbReference>
<dbReference type="Pfam" id="PF15383">
    <property type="entry name" value="TMEM237"/>
    <property type="match status" value="1"/>
</dbReference>
<dbReference type="STRING" id="7918.ENSLOCP00000012622"/>
<evidence type="ECO:0000256" key="10">
    <source>
        <dbReference type="ARBA" id="ARBA00025631"/>
    </source>
</evidence>
<dbReference type="GeneID" id="102689885"/>
<keyword evidence="9" id="KW-0966">Cell projection</keyword>
<dbReference type="GeneTree" id="ENSGT00390000005159"/>
<dbReference type="AlphaFoldDB" id="W5MW63"/>
<evidence type="ECO:0000256" key="4">
    <source>
        <dbReference type="ARBA" id="ARBA00022692"/>
    </source>
</evidence>
<dbReference type="EMBL" id="AHAT01034651">
    <property type="status" value="NOT_ANNOTATED_CDS"/>
    <property type="molecule type" value="Genomic_DNA"/>
</dbReference>
<protein>
    <submittedName>
        <fullName evidence="13">Transmembrane protein 237a</fullName>
    </submittedName>
</protein>
<dbReference type="KEGG" id="loc:102689885"/>
<accession>W5MW63</accession>
<dbReference type="Ensembl" id="ENSLOCT00000012646.1">
    <property type="protein sequence ID" value="ENSLOCP00000012622.1"/>
    <property type="gene ID" value="ENSLOCG00000010304.1"/>
</dbReference>
<feature type="transmembrane region" description="Helical" evidence="12">
    <location>
        <begin position="294"/>
        <end position="316"/>
    </location>
</feature>
<dbReference type="FunCoup" id="W5MW63">
    <property type="interactions" value="579"/>
</dbReference>
<organism evidence="13 14">
    <name type="scientific">Lepisosteus oculatus</name>
    <name type="common">Spotted gar</name>
    <dbReference type="NCBI Taxonomy" id="7918"/>
    <lineage>
        <taxon>Eukaryota</taxon>
        <taxon>Metazoa</taxon>
        <taxon>Chordata</taxon>
        <taxon>Craniata</taxon>
        <taxon>Vertebrata</taxon>
        <taxon>Euteleostomi</taxon>
        <taxon>Actinopterygii</taxon>
        <taxon>Neopterygii</taxon>
        <taxon>Holostei</taxon>
        <taxon>Semionotiformes</taxon>
        <taxon>Lepisosteidae</taxon>
        <taxon>Lepisosteus</taxon>
    </lineage>
</organism>
<reference evidence="14" key="1">
    <citation type="submission" date="2011-12" db="EMBL/GenBank/DDBJ databases">
        <title>The Draft Genome of Lepisosteus oculatus.</title>
        <authorList>
            <consortium name="The Broad Institute Genome Assembly &amp; Analysis Group"/>
            <consortium name="Computational R&amp;D Group"/>
            <consortium name="and Sequencing Platform"/>
            <person name="Di Palma F."/>
            <person name="Alfoldi J."/>
            <person name="Johnson J."/>
            <person name="Berlin A."/>
            <person name="Gnerre S."/>
            <person name="Jaffe D."/>
            <person name="MacCallum I."/>
            <person name="Young S."/>
            <person name="Walker B.J."/>
            <person name="Lander E.S."/>
            <person name="Lindblad-Toh K."/>
        </authorList>
    </citation>
    <scope>NUCLEOTIDE SEQUENCE [LARGE SCALE GENOMIC DNA]</scope>
</reference>
<keyword evidence="8 12" id="KW-0472">Membrane</keyword>
<evidence type="ECO:0000256" key="11">
    <source>
        <dbReference type="SAM" id="MobiDB-lite"/>
    </source>
</evidence>
<dbReference type="Bgee" id="ENSLOCG00000010304">
    <property type="expression patterns" value="Expressed in ovary and 13 other cell types or tissues"/>
</dbReference>
<dbReference type="PANTHER" id="PTHR28388:SF1">
    <property type="entry name" value="TRANSMEMBRANE PROTEIN 237"/>
    <property type="match status" value="1"/>
</dbReference>
<keyword evidence="5" id="KW-0970">Cilium biogenesis/degradation</keyword>
<keyword evidence="14" id="KW-1185">Reference proteome</keyword>
<dbReference type="GO" id="GO:0016020">
    <property type="term" value="C:membrane"/>
    <property type="evidence" value="ECO:0007669"/>
    <property type="project" value="UniProtKB-SubCell"/>
</dbReference>
<evidence type="ECO:0000313" key="14">
    <source>
        <dbReference type="Proteomes" id="UP000018468"/>
    </source>
</evidence>
<feature type="region of interest" description="Disordered" evidence="11">
    <location>
        <begin position="1"/>
        <end position="131"/>
    </location>
</feature>
<evidence type="ECO:0000256" key="1">
    <source>
        <dbReference type="ARBA" id="ARBA00004138"/>
    </source>
</evidence>
<evidence type="ECO:0000313" key="13">
    <source>
        <dbReference type="Ensembl" id="ENSLOCP00000012622.1"/>
    </source>
</evidence>
<comment type="subcellular location">
    <subcellularLocation>
        <location evidence="1">Cell projection</location>
        <location evidence="1">Cilium</location>
    </subcellularLocation>
    <subcellularLocation>
        <location evidence="2">Membrane</location>
        <topology evidence="2">Multi-pass membrane protein</topology>
    </subcellularLocation>
</comment>
<dbReference type="InParanoid" id="W5MW63"/>
<evidence type="ECO:0000256" key="9">
    <source>
        <dbReference type="ARBA" id="ARBA00023273"/>
    </source>
</evidence>
<dbReference type="GO" id="GO:0035869">
    <property type="term" value="C:ciliary transition zone"/>
    <property type="evidence" value="ECO:0000318"/>
    <property type="project" value="GO_Central"/>
</dbReference>
<feature type="transmembrane region" description="Helical" evidence="12">
    <location>
        <begin position="264"/>
        <end position="282"/>
    </location>
</feature>
<reference evidence="13" key="3">
    <citation type="submission" date="2025-09" db="UniProtKB">
        <authorList>
            <consortium name="Ensembl"/>
        </authorList>
    </citation>
    <scope>IDENTIFICATION</scope>
</reference>
<dbReference type="RefSeq" id="XP_015214815.1">
    <property type="nucleotide sequence ID" value="XM_015359329.2"/>
</dbReference>
<comment type="function">
    <text evidence="10">Component of the transition zone in primary cilia. Required for ciliogenesis.</text>
</comment>
<proteinExistence type="inferred from homology"/>
<reference evidence="13" key="2">
    <citation type="submission" date="2025-08" db="UniProtKB">
        <authorList>
            <consortium name="Ensembl"/>
        </authorList>
    </citation>
    <scope>IDENTIFICATION</scope>
</reference>
<dbReference type="PANTHER" id="PTHR28388">
    <property type="entry name" value="TRANSMEMBRANE PROTEIN 237"/>
    <property type="match status" value="1"/>
</dbReference>
<evidence type="ECO:0000256" key="3">
    <source>
        <dbReference type="ARBA" id="ARBA00008783"/>
    </source>
</evidence>